<name>A0A4C1SB91_EUMVA</name>
<organism evidence="2 3">
    <name type="scientific">Eumeta variegata</name>
    <name type="common">Bagworm moth</name>
    <name type="synonym">Eumeta japonica</name>
    <dbReference type="NCBI Taxonomy" id="151549"/>
    <lineage>
        <taxon>Eukaryota</taxon>
        <taxon>Metazoa</taxon>
        <taxon>Ecdysozoa</taxon>
        <taxon>Arthropoda</taxon>
        <taxon>Hexapoda</taxon>
        <taxon>Insecta</taxon>
        <taxon>Pterygota</taxon>
        <taxon>Neoptera</taxon>
        <taxon>Endopterygota</taxon>
        <taxon>Lepidoptera</taxon>
        <taxon>Glossata</taxon>
        <taxon>Ditrysia</taxon>
        <taxon>Tineoidea</taxon>
        <taxon>Psychidae</taxon>
        <taxon>Oiketicinae</taxon>
        <taxon>Eumeta</taxon>
    </lineage>
</organism>
<evidence type="ECO:0000313" key="3">
    <source>
        <dbReference type="Proteomes" id="UP000299102"/>
    </source>
</evidence>
<feature type="compositionally biased region" description="Basic residues" evidence="1">
    <location>
        <begin position="74"/>
        <end position="93"/>
    </location>
</feature>
<evidence type="ECO:0000313" key="2">
    <source>
        <dbReference type="EMBL" id="GBO99374.1"/>
    </source>
</evidence>
<evidence type="ECO:0000256" key="1">
    <source>
        <dbReference type="SAM" id="MobiDB-lite"/>
    </source>
</evidence>
<comment type="caution">
    <text evidence="2">The sequence shown here is derived from an EMBL/GenBank/DDBJ whole genome shotgun (WGS) entry which is preliminary data.</text>
</comment>
<gene>
    <name evidence="2" type="ORF">EVAR_600_1</name>
</gene>
<dbReference type="Proteomes" id="UP000299102">
    <property type="component" value="Unassembled WGS sequence"/>
</dbReference>
<proteinExistence type="predicted"/>
<keyword evidence="3" id="KW-1185">Reference proteome</keyword>
<feature type="region of interest" description="Disordered" evidence="1">
    <location>
        <begin position="66"/>
        <end position="101"/>
    </location>
</feature>
<sequence length="222" mass="25158">MYRYNNLLSVPELRADPHRREPISPEVSPRKIRDQRPAIGKSLLYQNVLFKNIKIFEGSQKLILSPLNSPTPRYRPKQNRPRSIQRHPPKRSRSTFYKGPLLRGPRGHVITGYSKIFPEMATGKFGDSARSYLRQARVECTNKNWVSQISPARQTPKTRHGYLFALSGRSLRAYAGCSATSGTGTSWPRGFHNFPDFSGTGHGKNPEVSRQAPLCRALQTMP</sequence>
<dbReference type="EMBL" id="BGZK01000002">
    <property type="protein sequence ID" value="GBO99374.1"/>
    <property type="molecule type" value="Genomic_DNA"/>
</dbReference>
<accession>A0A4C1SB91</accession>
<dbReference type="AlphaFoldDB" id="A0A4C1SB91"/>
<protein>
    <submittedName>
        <fullName evidence="2">Uncharacterized protein</fullName>
    </submittedName>
</protein>
<reference evidence="2 3" key="1">
    <citation type="journal article" date="2019" name="Commun. Biol.">
        <title>The bagworm genome reveals a unique fibroin gene that provides high tensile strength.</title>
        <authorList>
            <person name="Kono N."/>
            <person name="Nakamura H."/>
            <person name="Ohtoshi R."/>
            <person name="Tomita M."/>
            <person name="Numata K."/>
            <person name="Arakawa K."/>
        </authorList>
    </citation>
    <scope>NUCLEOTIDE SEQUENCE [LARGE SCALE GENOMIC DNA]</scope>
</reference>